<dbReference type="AlphaFoldDB" id="A0A9N9A507"/>
<gene>
    <name evidence="3" type="ORF">ALEPTO_LOCUS4270</name>
</gene>
<dbReference type="InterPro" id="IPR000210">
    <property type="entry name" value="BTB/POZ_dom"/>
</dbReference>
<protein>
    <submittedName>
        <fullName evidence="3">14233_t:CDS:1</fullName>
    </submittedName>
</protein>
<dbReference type="SUPFAM" id="SSF54695">
    <property type="entry name" value="POZ domain"/>
    <property type="match status" value="1"/>
</dbReference>
<dbReference type="InterPro" id="IPR006571">
    <property type="entry name" value="TLDc_dom"/>
</dbReference>
<sequence length="468" mass="54126">MSNFLITFSTDIYQLLADSEEYNVLIEAGDKSEGDFKVFYAHSIILRARCSYFKTGLSNEWARKEGQVTIFQKPNISPKVFSIILNGTISLENEDIPTILDLLVAADELLINEISDFVQDHLLEHESAWLKSNLVLLWSKIHPYASCRKLQERCLALICKDPLVLFGSQDFLFLDGSLLVPFLKLDNLQMEEVELWDFVLKWGLAKNPRTGPDVSLWTKEDFRDMEATLRECIPLIDFTHISSRNFYDHVWPYRALLPESTLEEIIRYNFKPETCTQGVTLARRLQFDSCLIRPVHAAMLASWVDRLGQRRYLYEEIPYRFQLLLRGTRDGFDSHTFHKLCDDHSRTIVIMRIKGSNEIIGGYSPTRWMTNEGYWNTEDSFLFSFGLRGAIEDARLSRVSKSRSYYAIRLNGSEHGPCFGDKDLTMRGKFDEEGSCSCQKDDYMESVTNVGSFAVSEYEVFHVVRKMN</sequence>
<name>A0A9N9A507_9GLOM</name>
<keyword evidence="4" id="KW-1185">Reference proteome</keyword>
<dbReference type="Pfam" id="PF07534">
    <property type="entry name" value="TLD"/>
    <property type="match status" value="1"/>
</dbReference>
<feature type="domain" description="BTB" evidence="1">
    <location>
        <begin position="22"/>
        <end position="86"/>
    </location>
</feature>
<dbReference type="SMART" id="SM00584">
    <property type="entry name" value="TLDc"/>
    <property type="match status" value="1"/>
</dbReference>
<dbReference type="EMBL" id="CAJVPS010000959">
    <property type="protein sequence ID" value="CAG8517029.1"/>
    <property type="molecule type" value="Genomic_DNA"/>
</dbReference>
<accession>A0A9N9A507</accession>
<dbReference type="SMART" id="SM00225">
    <property type="entry name" value="BTB"/>
    <property type="match status" value="1"/>
</dbReference>
<dbReference type="PANTHER" id="PTHR24410">
    <property type="entry name" value="HL07962P-RELATED"/>
    <property type="match status" value="1"/>
</dbReference>
<dbReference type="OrthoDB" id="6359816at2759"/>
<evidence type="ECO:0000313" key="3">
    <source>
        <dbReference type="EMBL" id="CAG8517029.1"/>
    </source>
</evidence>
<dbReference type="Pfam" id="PF00651">
    <property type="entry name" value="BTB"/>
    <property type="match status" value="1"/>
</dbReference>
<dbReference type="PROSITE" id="PS50097">
    <property type="entry name" value="BTB"/>
    <property type="match status" value="1"/>
</dbReference>
<feature type="domain" description="TLDc" evidence="2">
    <location>
        <begin position="290"/>
        <end position="464"/>
    </location>
</feature>
<comment type="caution">
    <text evidence="3">The sequence shown here is derived from an EMBL/GenBank/DDBJ whole genome shotgun (WGS) entry which is preliminary data.</text>
</comment>
<dbReference type="Proteomes" id="UP000789508">
    <property type="component" value="Unassembled WGS sequence"/>
</dbReference>
<evidence type="ECO:0000259" key="2">
    <source>
        <dbReference type="PROSITE" id="PS51886"/>
    </source>
</evidence>
<dbReference type="PROSITE" id="PS51886">
    <property type="entry name" value="TLDC"/>
    <property type="match status" value="1"/>
</dbReference>
<dbReference type="Gene3D" id="3.30.710.10">
    <property type="entry name" value="Potassium Channel Kv1.1, Chain A"/>
    <property type="match status" value="1"/>
</dbReference>
<evidence type="ECO:0000259" key="1">
    <source>
        <dbReference type="PROSITE" id="PS50097"/>
    </source>
</evidence>
<dbReference type="PANTHER" id="PTHR24410:SF23">
    <property type="entry name" value="BTB DOMAIN-CONTAINING PROTEIN-RELATED"/>
    <property type="match status" value="1"/>
</dbReference>
<organism evidence="3 4">
    <name type="scientific">Ambispora leptoticha</name>
    <dbReference type="NCBI Taxonomy" id="144679"/>
    <lineage>
        <taxon>Eukaryota</taxon>
        <taxon>Fungi</taxon>
        <taxon>Fungi incertae sedis</taxon>
        <taxon>Mucoromycota</taxon>
        <taxon>Glomeromycotina</taxon>
        <taxon>Glomeromycetes</taxon>
        <taxon>Archaeosporales</taxon>
        <taxon>Ambisporaceae</taxon>
        <taxon>Ambispora</taxon>
    </lineage>
</organism>
<evidence type="ECO:0000313" key="4">
    <source>
        <dbReference type="Proteomes" id="UP000789508"/>
    </source>
</evidence>
<dbReference type="InterPro" id="IPR051481">
    <property type="entry name" value="BTB-POZ/Galectin-3-binding"/>
</dbReference>
<reference evidence="3" key="1">
    <citation type="submission" date="2021-06" db="EMBL/GenBank/DDBJ databases">
        <authorList>
            <person name="Kallberg Y."/>
            <person name="Tangrot J."/>
            <person name="Rosling A."/>
        </authorList>
    </citation>
    <scope>NUCLEOTIDE SEQUENCE</scope>
    <source>
        <strain evidence="3">FL130A</strain>
    </source>
</reference>
<dbReference type="CDD" id="cd18186">
    <property type="entry name" value="BTB_POZ_ZBTB_KLHL-like"/>
    <property type="match status" value="1"/>
</dbReference>
<proteinExistence type="predicted"/>
<dbReference type="InterPro" id="IPR011333">
    <property type="entry name" value="SKP1/BTB/POZ_sf"/>
</dbReference>